<evidence type="ECO:0000259" key="5">
    <source>
        <dbReference type="PROSITE" id="PS50097"/>
    </source>
</evidence>
<evidence type="ECO:0000256" key="2">
    <source>
        <dbReference type="ARBA" id="ARBA00022786"/>
    </source>
</evidence>
<organism evidence="7 8">
    <name type="scientific">Gossypium darwinii</name>
    <name type="common">Darwin's cotton</name>
    <name type="synonym">Gossypium barbadense var. darwinii</name>
    <dbReference type="NCBI Taxonomy" id="34276"/>
    <lineage>
        <taxon>Eukaryota</taxon>
        <taxon>Viridiplantae</taxon>
        <taxon>Streptophyta</taxon>
        <taxon>Embryophyta</taxon>
        <taxon>Tracheophyta</taxon>
        <taxon>Spermatophyta</taxon>
        <taxon>Magnoliopsida</taxon>
        <taxon>eudicotyledons</taxon>
        <taxon>Gunneridae</taxon>
        <taxon>Pentapetalae</taxon>
        <taxon>rosids</taxon>
        <taxon>malvids</taxon>
        <taxon>Malvales</taxon>
        <taxon>Malvaceae</taxon>
        <taxon>Malvoideae</taxon>
        <taxon>Gossypium</taxon>
    </lineage>
</organism>
<evidence type="ECO:0000259" key="6">
    <source>
        <dbReference type="PROSITE" id="PS51649"/>
    </source>
</evidence>
<dbReference type="AlphaFoldDB" id="A0A5D2FJG6"/>
<evidence type="ECO:0000256" key="1">
    <source>
        <dbReference type="ARBA" id="ARBA00004906"/>
    </source>
</evidence>
<dbReference type="PANTHER" id="PTHR32370">
    <property type="entry name" value="OS12G0117600 PROTEIN"/>
    <property type="match status" value="1"/>
</dbReference>
<dbReference type="Pfam" id="PF03000">
    <property type="entry name" value="NPH3"/>
    <property type="match status" value="1"/>
</dbReference>
<name>A0A5D2FJG6_GOSDA</name>
<dbReference type="InterPro" id="IPR011333">
    <property type="entry name" value="SKP1/BTB/POZ_sf"/>
</dbReference>
<dbReference type="InterPro" id="IPR027356">
    <property type="entry name" value="NPH3_dom"/>
</dbReference>
<keyword evidence="2" id="KW-0833">Ubl conjugation pathway</keyword>
<dbReference type="PROSITE" id="PS51649">
    <property type="entry name" value="NPH3"/>
    <property type="match status" value="1"/>
</dbReference>
<proteinExistence type="inferred from homology"/>
<sequence>MNNMISQLMALPNMPISDVSSDLKIEVGTSSFALHKFPLVSRSGRIRKLLIDTKDTKISRINLSSAPGGPEAFELAAKFCYGINVEITLSNVAMLRCISHYLEMAEEFAENNLEARTEAYLKDMVLPNISSTIAVLHRCESLLPISEEINLVNRLINAIANNACKEQLTSGLLKLDHNFPSKAIPNMEPETPSDWWGKSLAVLNIDFFQRVLLAIKSKGLRQDMICKILINYTHNSLQSLIVRDHHLVKGSLLELELQKKQRVIVEAIVSLLPTQSRKSPVPMAFLSSLLKTAISSSVSTSCRSDLERRTGLQLDQAILEDILIPANSHGNNHTAMYDTESILRIFSIFLNLDDDDDEDNPLRDESEMAYDFDSPGSPKQSSILKVSKLLDSYLAEVALDTNLSPSKFIALAELLPDHARIVSDGLYRAVDIFLKVHPNIKDSERYRLCKTIDCQKLSQEACSHAAQNERLPVQMAVQVLYFEQIRLRNAMNGGHNQLFFGAINGQFPQRSSSGAASGAISPRDNYASVRRENRELKLEVARMRMRLTDLEKDHVSMKQELVRSHPANKFFKSFTKKLSKLNSLFRINNLKPIGGKANSESRFLFQRRRHYSVS</sequence>
<accession>A0A5D2FJG6</accession>
<dbReference type="SUPFAM" id="SSF54695">
    <property type="entry name" value="POZ domain"/>
    <property type="match status" value="1"/>
</dbReference>
<reference evidence="7 8" key="1">
    <citation type="submission" date="2019-06" db="EMBL/GenBank/DDBJ databases">
        <title>WGS assembly of Gossypium darwinii.</title>
        <authorList>
            <person name="Chen Z.J."/>
            <person name="Sreedasyam A."/>
            <person name="Ando A."/>
            <person name="Song Q."/>
            <person name="De L."/>
            <person name="Hulse-Kemp A."/>
            <person name="Ding M."/>
            <person name="Ye W."/>
            <person name="Kirkbride R."/>
            <person name="Jenkins J."/>
            <person name="Plott C."/>
            <person name="Lovell J."/>
            <person name="Lin Y.-M."/>
            <person name="Vaughn R."/>
            <person name="Liu B."/>
            <person name="Li W."/>
            <person name="Simpson S."/>
            <person name="Scheffler B."/>
            <person name="Saski C."/>
            <person name="Grover C."/>
            <person name="Hu G."/>
            <person name="Conover J."/>
            <person name="Carlson J."/>
            <person name="Shu S."/>
            <person name="Boston L."/>
            <person name="Williams M."/>
            <person name="Peterson D."/>
            <person name="Mcgee K."/>
            <person name="Jones D."/>
            <person name="Wendel J."/>
            <person name="Stelly D."/>
            <person name="Grimwood J."/>
            <person name="Schmutz J."/>
        </authorList>
    </citation>
    <scope>NUCLEOTIDE SEQUENCE [LARGE SCALE GENOMIC DNA]</scope>
    <source>
        <strain evidence="7">1808015.09</strain>
    </source>
</reference>
<gene>
    <name evidence="7" type="ORF">ES288_A08G086300v1</name>
</gene>
<dbReference type="InterPro" id="IPR000210">
    <property type="entry name" value="BTB/POZ_dom"/>
</dbReference>
<feature type="coiled-coil region" evidence="4">
    <location>
        <begin position="526"/>
        <end position="560"/>
    </location>
</feature>
<dbReference type="PROSITE" id="PS50097">
    <property type="entry name" value="BTB"/>
    <property type="match status" value="1"/>
</dbReference>
<dbReference type="EMBL" id="CM017695">
    <property type="protein sequence ID" value="TYH05476.1"/>
    <property type="molecule type" value="Genomic_DNA"/>
</dbReference>
<dbReference type="InterPro" id="IPR043454">
    <property type="entry name" value="NPH3/RPT2-like"/>
</dbReference>
<evidence type="ECO:0000256" key="3">
    <source>
        <dbReference type="PROSITE-ProRule" id="PRU00982"/>
    </source>
</evidence>
<evidence type="ECO:0000256" key="4">
    <source>
        <dbReference type="SAM" id="Coils"/>
    </source>
</evidence>
<dbReference type="Gene3D" id="3.30.710.10">
    <property type="entry name" value="Potassium Channel Kv1.1, Chain A"/>
    <property type="match status" value="1"/>
</dbReference>
<feature type="domain" description="NPH3" evidence="6">
    <location>
        <begin position="194"/>
        <end position="486"/>
    </location>
</feature>
<dbReference type="UniPathway" id="UPA00143"/>
<dbReference type="Pfam" id="PF00651">
    <property type="entry name" value="BTB"/>
    <property type="match status" value="1"/>
</dbReference>
<comment type="pathway">
    <text evidence="1">Protein modification; protein ubiquitination.</text>
</comment>
<keyword evidence="4" id="KW-0175">Coiled coil</keyword>
<dbReference type="GO" id="GO:0016567">
    <property type="term" value="P:protein ubiquitination"/>
    <property type="evidence" value="ECO:0007669"/>
    <property type="project" value="UniProtKB-UniPathway"/>
</dbReference>
<evidence type="ECO:0000313" key="7">
    <source>
        <dbReference type="EMBL" id="TYH05476.1"/>
    </source>
</evidence>
<evidence type="ECO:0000313" key="8">
    <source>
        <dbReference type="Proteomes" id="UP000323506"/>
    </source>
</evidence>
<dbReference type="SMART" id="SM00225">
    <property type="entry name" value="BTB"/>
    <property type="match status" value="1"/>
</dbReference>
<evidence type="ECO:0008006" key="9">
    <source>
        <dbReference type="Google" id="ProtNLM"/>
    </source>
</evidence>
<protein>
    <recommendedName>
        <fullName evidence="9">NPH3 domain-containing protein</fullName>
    </recommendedName>
</protein>
<feature type="domain" description="BTB" evidence="5">
    <location>
        <begin position="21"/>
        <end position="89"/>
    </location>
</feature>
<comment type="similarity">
    <text evidence="3">Belongs to the NPH3 family.</text>
</comment>
<keyword evidence="8" id="KW-1185">Reference proteome</keyword>
<dbReference type="Proteomes" id="UP000323506">
    <property type="component" value="Chromosome A08"/>
</dbReference>